<reference evidence="3" key="1">
    <citation type="journal article" date="2019" name="Int. J. Syst. Evol. Microbiol.">
        <title>The Global Catalogue of Microorganisms (GCM) 10K type strain sequencing project: providing services to taxonomists for standard genome sequencing and annotation.</title>
        <authorList>
            <consortium name="The Broad Institute Genomics Platform"/>
            <consortium name="The Broad Institute Genome Sequencing Center for Infectious Disease"/>
            <person name="Wu L."/>
            <person name="Ma J."/>
        </authorList>
    </citation>
    <scope>NUCLEOTIDE SEQUENCE [LARGE SCALE GENOMIC DNA]</scope>
    <source>
        <strain evidence="3">ZS-35-S2</strain>
    </source>
</reference>
<sequence>MENQKKSPSGGRSGVDMWASSSTKVARDSALIVASGYIDGRYRDRFPGRKAGGRAQSLEWPRFNAVDASGEGIAEDEVPVEVEHAVYEAALREVQAPGSLSPDFDATALVKRERVDVIETEYVVPTDATAARLVVSIIDDILSGLLVRKEARRTVSFLARA</sequence>
<evidence type="ECO:0000313" key="2">
    <source>
        <dbReference type="EMBL" id="MFD2235948.1"/>
    </source>
</evidence>
<protein>
    <submittedName>
        <fullName evidence="2">DnaT-like ssDNA-binding protein</fullName>
    </submittedName>
</protein>
<dbReference type="Pfam" id="PF20557">
    <property type="entry name" value="DnaT_2"/>
    <property type="match status" value="1"/>
</dbReference>
<feature type="domain" description="Putative DnaT-like" evidence="1">
    <location>
        <begin position="14"/>
        <end position="149"/>
    </location>
</feature>
<evidence type="ECO:0000259" key="1">
    <source>
        <dbReference type="Pfam" id="PF20557"/>
    </source>
</evidence>
<comment type="caution">
    <text evidence="2">The sequence shown here is derived from an EMBL/GenBank/DDBJ whole genome shotgun (WGS) entry which is preliminary data.</text>
</comment>
<dbReference type="RefSeq" id="WP_209736106.1">
    <property type="nucleotide sequence ID" value="NZ_CP072611.1"/>
</dbReference>
<dbReference type="EMBL" id="JBHUIJ010000002">
    <property type="protein sequence ID" value="MFD2235948.1"/>
    <property type="molecule type" value="Genomic_DNA"/>
</dbReference>
<dbReference type="Proteomes" id="UP001597371">
    <property type="component" value="Unassembled WGS sequence"/>
</dbReference>
<gene>
    <name evidence="2" type="ORF">ACFSKQ_00530</name>
</gene>
<evidence type="ECO:0000313" key="3">
    <source>
        <dbReference type="Proteomes" id="UP001597371"/>
    </source>
</evidence>
<organism evidence="2 3">
    <name type="scientific">Aureimonas populi</name>
    <dbReference type="NCBI Taxonomy" id="1701758"/>
    <lineage>
        <taxon>Bacteria</taxon>
        <taxon>Pseudomonadati</taxon>
        <taxon>Pseudomonadota</taxon>
        <taxon>Alphaproteobacteria</taxon>
        <taxon>Hyphomicrobiales</taxon>
        <taxon>Aurantimonadaceae</taxon>
        <taxon>Aureimonas</taxon>
    </lineage>
</organism>
<dbReference type="InterPro" id="IPR046787">
    <property type="entry name" value="DnaT_2"/>
</dbReference>
<keyword evidence="3" id="KW-1185">Reference proteome</keyword>
<proteinExistence type="predicted"/>
<name>A0ABW5CIW3_9HYPH</name>
<accession>A0ABW5CIW3</accession>